<evidence type="ECO:0000256" key="6">
    <source>
        <dbReference type="SAM" id="SignalP"/>
    </source>
</evidence>
<feature type="chain" id="PRO_5020706668" evidence="6">
    <location>
        <begin position="22"/>
        <end position="503"/>
    </location>
</feature>
<dbReference type="RefSeq" id="WP_132129981.1">
    <property type="nucleotide sequence ID" value="NZ_CP042432.1"/>
</dbReference>
<dbReference type="InterPro" id="IPR011990">
    <property type="entry name" value="TPR-like_helical_dom_sf"/>
</dbReference>
<evidence type="ECO:0000256" key="2">
    <source>
        <dbReference type="ARBA" id="ARBA00006275"/>
    </source>
</evidence>
<evidence type="ECO:0000256" key="3">
    <source>
        <dbReference type="ARBA" id="ARBA00022729"/>
    </source>
</evidence>
<evidence type="ECO:0000259" key="8">
    <source>
        <dbReference type="Pfam" id="PF14322"/>
    </source>
</evidence>
<evidence type="ECO:0000256" key="1">
    <source>
        <dbReference type="ARBA" id="ARBA00004442"/>
    </source>
</evidence>
<dbReference type="SUPFAM" id="SSF48452">
    <property type="entry name" value="TPR-like"/>
    <property type="match status" value="1"/>
</dbReference>
<dbReference type="OrthoDB" id="1035036at2"/>
<evidence type="ECO:0000259" key="7">
    <source>
        <dbReference type="Pfam" id="PF07980"/>
    </source>
</evidence>
<feature type="signal peptide" evidence="6">
    <location>
        <begin position="1"/>
        <end position="21"/>
    </location>
</feature>
<dbReference type="AlphaFoldDB" id="A0A4R3KPQ8"/>
<dbReference type="Proteomes" id="UP000295807">
    <property type="component" value="Unassembled WGS sequence"/>
</dbReference>
<dbReference type="Pfam" id="PF14322">
    <property type="entry name" value="SusD-like_3"/>
    <property type="match status" value="1"/>
</dbReference>
<comment type="similarity">
    <text evidence="2">Belongs to the SusD family.</text>
</comment>
<organism evidence="9 10">
    <name type="scientific">Anseongella ginsenosidimutans</name>
    <dbReference type="NCBI Taxonomy" id="496056"/>
    <lineage>
        <taxon>Bacteria</taxon>
        <taxon>Pseudomonadati</taxon>
        <taxon>Bacteroidota</taxon>
        <taxon>Sphingobacteriia</taxon>
        <taxon>Sphingobacteriales</taxon>
        <taxon>Sphingobacteriaceae</taxon>
        <taxon>Anseongella</taxon>
    </lineage>
</organism>
<sequence>MKTYYKLFCMLMLTGALTGCADKLDLVPVSDITSSGFWNTEDDCKAYLTGIYDQLRDNYGHDDDGTTYNTTLYFEDRSDSFQPGDIGPVTEAWSQSLTASNAPDWNGWYNLIYHCNLLLTEIEGISFREEAEKNQIKAEAHFLRAFAYFSLARIWGEVPLELEPILGPDVELKARAPLEEVFGQINQDIEQSLGLFPESGFSDKNRGSRPAALALKADVKMWTGKVLGGGSADFEAAIQAIDEIAAAGATLLDGPDKLANYRDLLSSGNKKNEEIVFSIFFDYQETNYRGDLYQMYATTLASWGINVQGADNYDELPVTEANRARAVYAPSEKLRNMLEEYPADVRDEIVIIDAIDGGDTILTCFNKFRGSVYDDRYFDDDIIVYRWGGLLLLKAEALAALNRPAEAVTELNKIRSRAGAPAYSGAMTKAAVEKAVLDERWRELVAELKRWPDLVRFHHGGTINIYEEVPNLNGKSGYPLYFPVHQSVLDNNELITQTDGYID</sequence>
<feature type="domain" description="RagB/SusD" evidence="7">
    <location>
        <begin position="375"/>
        <end position="501"/>
    </location>
</feature>
<accession>A0A4R3KPQ8</accession>
<comment type="caution">
    <text evidence="9">The sequence shown here is derived from an EMBL/GenBank/DDBJ whole genome shotgun (WGS) entry which is preliminary data.</text>
</comment>
<evidence type="ECO:0000313" key="9">
    <source>
        <dbReference type="EMBL" id="TCS85862.1"/>
    </source>
</evidence>
<dbReference type="InterPro" id="IPR012944">
    <property type="entry name" value="SusD_RagB_dom"/>
</dbReference>
<feature type="domain" description="SusD-like N-terminal" evidence="8">
    <location>
        <begin position="44"/>
        <end position="217"/>
    </location>
</feature>
<name>A0A4R3KPQ8_9SPHI</name>
<evidence type="ECO:0000256" key="5">
    <source>
        <dbReference type="ARBA" id="ARBA00023237"/>
    </source>
</evidence>
<keyword evidence="10" id="KW-1185">Reference proteome</keyword>
<dbReference type="EMBL" id="SMAD01000010">
    <property type="protein sequence ID" value="TCS85862.1"/>
    <property type="molecule type" value="Genomic_DNA"/>
</dbReference>
<proteinExistence type="inferred from homology"/>
<keyword evidence="4" id="KW-0472">Membrane</keyword>
<reference evidence="9 10" key="1">
    <citation type="submission" date="2019-03" db="EMBL/GenBank/DDBJ databases">
        <title>Genomic Encyclopedia of Type Strains, Phase IV (KMG-IV): sequencing the most valuable type-strain genomes for metagenomic binning, comparative biology and taxonomic classification.</title>
        <authorList>
            <person name="Goeker M."/>
        </authorList>
    </citation>
    <scope>NUCLEOTIDE SEQUENCE [LARGE SCALE GENOMIC DNA]</scope>
    <source>
        <strain evidence="9 10">DSM 21100</strain>
    </source>
</reference>
<dbReference type="GO" id="GO:0009279">
    <property type="term" value="C:cell outer membrane"/>
    <property type="evidence" value="ECO:0007669"/>
    <property type="project" value="UniProtKB-SubCell"/>
</dbReference>
<dbReference type="InterPro" id="IPR033985">
    <property type="entry name" value="SusD-like_N"/>
</dbReference>
<evidence type="ECO:0000313" key="10">
    <source>
        <dbReference type="Proteomes" id="UP000295807"/>
    </source>
</evidence>
<comment type="subcellular location">
    <subcellularLocation>
        <location evidence="1">Cell outer membrane</location>
    </subcellularLocation>
</comment>
<dbReference type="Pfam" id="PF07980">
    <property type="entry name" value="SusD_RagB"/>
    <property type="match status" value="1"/>
</dbReference>
<dbReference type="PROSITE" id="PS51257">
    <property type="entry name" value="PROKAR_LIPOPROTEIN"/>
    <property type="match status" value="1"/>
</dbReference>
<gene>
    <name evidence="9" type="ORF">EDD80_11060</name>
</gene>
<evidence type="ECO:0000256" key="4">
    <source>
        <dbReference type="ARBA" id="ARBA00023136"/>
    </source>
</evidence>
<protein>
    <submittedName>
        <fullName evidence="9">Putative outer membrane starch-binding protein</fullName>
    </submittedName>
</protein>
<keyword evidence="3 6" id="KW-0732">Signal</keyword>
<keyword evidence="5" id="KW-0998">Cell outer membrane</keyword>
<dbReference type="Gene3D" id="1.25.40.390">
    <property type="match status" value="1"/>
</dbReference>